<dbReference type="Pfam" id="PF00296">
    <property type="entry name" value="Bac_luciferase"/>
    <property type="match status" value="1"/>
</dbReference>
<dbReference type="PANTHER" id="PTHR43244:SF1">
    <property type="entry name" value="5,10-METHYLENETETRAHYDROMETHANOPTERIN REDUCTASE"/>
    <property type="match status" value="1"/>
</dbReference>
<dbReference type="InterPro" id="IPR012312">
    <property type="entry name" value="Hemerythrin-like"/>
</dbReference>
<evidence type="ECO:0000313" key="5">
    <source>
        <dbReference type="EMBL" id="MBO4160526.1"/>
    </source>
</evidence>
<dbReference type="InterPro" id="IPR050564">
    <property type="entry name" value="F420-G6PD/mer"/>
</dbReference>
<dbReference type="PANTHER" id="PTHR43244">
    <property type="match status" value="1"/>
</dbReference>
<comment type="caution">
    <text evidence="5">The sequence shown here is derived from an EMBL/GenBank/DDBJ whole genome shotgun (WGS) entry which is preliminary data.</text>
</comment>
<dbReference type="SUPFAM" id="SSF51679">
    <property type="entry name" value="Bacterial luciferase-like"/>
    <property type="match status" value="1"/>
</dbReference>
<reference evidence="5 6" key="1">
    <citation type="submission" date="2021-03" db="EMBL/GenBank/DDBJ databases">
        <authorList>
            <person name="Lee D.-H."/>
        </authorList>
    </citation>
    <scope>NUCLEOTIDE SEQUENCE [LARGE SCALE GENOMIC DNA]</scope>
    <source>
        <strain evidence="5 6">MMS20-R2-23</strain>
    </source>
</reference>
<dbReference type="InterPro" id="IPR011251">
    <property type="entry name" value="Luciferase-like_dom"/>
</dbReference>
<dbReference type="Gene3D" id="3.20.20.30">
    <property type="entry name" value="Luciferase-like domain"/>
    <property type="match status" value="1"/>
</dbReference>
<dbReference type="Gene3D" id="1.20.120.520">
    <property type="entry name" value="nmb1532 protein domain like"/>
    <property type="match status" value="1"/>
</dbReference>
<protein>
    <submittedName>
        <fullName evidence="5">LLM class flavin-dependent oxidoreductase</fullName>
    </submittedName>
</protein>
<evidence type="ECO:0000256" key="2">
    <source>
        <dbReference type="SAM" id="MobiDB-lite"/>
    </source>
</evidence>
<evidence type="ECO:0000259" key="4">
    <source>
        <dbReference type="Pfam" id="PF01814"/>
    </source>
</evidence>
<organism evidence="5 6">
    <name type="scientific">Micromonospora antibiotica</name>
    <dbReference type="NCBI Taxonomy" id="2807623"/>
    <lineage>
        <taxon>Bacteria</taxon>
        <taxon>Bacillati</taxon>
        <taxon>Actinomycetota</taxon>
        <taxon>Actinomycetes</taxon>
        <taxon>Micromonosporales</taxon>
        <taxon>Micromonosporaceae</taxon>
        <taxon>Micromonospora</taxon>
    </lineage>
</organism>
<feature type="domain" description="Luciferase-like" evidence="3">
    <location>
        <begin position="17"/>
        <end position="232"/>
    </location>
</feature>
<evidence type="ECO:0000256" key="1">
    <source>
        <dbReference type="ARBA" id="ARBA00023002"/>
    </source>
</evidence>
<dbReference type="Pfam" id="PF01814">
    <property type="entry name" value="Hemerythrin"/>
    <property type="match status" value="1"/>
</dbReference>
<dbReference type="InterPro" id="IPR036661">
    <property type="entry name" value="Luciferase-like_sf"/>
</dbReference>
<name>A0ABS3V4H6_9ACTN</name>
<feature type="domain" description="Hemerythrin-like" evidence="4">
    <location>
        <begin position="408"/>
        <end position="549"/>
    </location>
</feature>
<keyword evidence="1" id="KW-0560">Oxidoreductase</keyword>
<sequence length="562" mass="59638">MTDYGHELLFGGFLTPDARQPEQVVARARLCEQAGLDLVTFQDHPYQPGFLDTWTLMSYLAAATSRIRLAGNVLNLPLRQPVVLARSVASLDLLSGGRVELGLGAGAFWDAIEANGGRRLAPGQAVDAVDEAIRIIREVWAADRRGGVRVDGEHYRVVGAKRGPAPAHPVGIWVGAYKPRLLRLVGRAADGWLPSLSYLPKGPAELADLNALVDEGAAAVGRDPAEVRRLLNVSGRFTRTGAGFLEGPPQQWVRELADLVLTYGTSGFILGSDDPTSIQLFAQEVAPAVRELVAAERAGSTAPGSSGSAGEGAPAGSAEDASAGSGPVAQSGSAEGGSAAGSGGSGAARPREVVRAGGTAGLAVTPTPAPQVRHSDHRLWDESTRPVAPPAPPGHVYSPQAQAVGGHLVDVHDHLRRELGEIRDLLDQVRRGVVSAGDARGVLNRMTMRQNNWTLGAYCAAYCTLVTQHHGLEDDAIFPHLRRADPGLVPVIDRLEQEHVVIHDVVEGVDRALVALIEDPERLAELQRAVDVLTDTLLSHLSYEEQNIVEPLARYGFFPGQL</sequence>
<evidence type="ECO:0000313" key="6">
    <source>
        <dbReference type="Proteomes" id="UP000671399"/>
    </source>
</evidence>
<feature type="compositionally biased region" description="Gly residues" evidence="2">
    <location>
        <begin position="334"/>
        <end position="346"/>
    </location>
</feature>
<dbReference type="CDD" id="cd12108">
    <property type="entry name" value="Hr-like"/>
    <property type="match status" value="1"/>
</dbReference>
<evidence type="ECO:0000259" key="3">
    <source>
        <dbReference type="Pfam" id="PF00296"/>
    </source>
</evidence>
<feature type="compositionally biased region" description="Basic and acidic residues" evidence="2">
    <location>
        <begin position="373"/>
        <end position="384"/>
    </location>
</feature>
<dbReference type="CDD" id="cd01097">
    <property type="entry name" value="Tetrahydromethanopterin_reductase"/>
    <property type="match status" value="1"/>
</dbReference>
<feature type="compositionally biased region" description="Low complexity" evidence="2">
    <location>
        <begin position="298"/>
        <end position="333"/>
    </location>
</feature>
<dbReference type="Proteomes" id="UP000671399">
    <property type="component" value="Unassembled WGS sequence"/>
</dbReference>
<feature type="region of interest" description="Disordered" evidence="2">
    <location>
        <begin position="297"/>
        <end position="399"/>
    </location>
</feature>
<dbReference type="EMBL" id="JAGFWR010000002">
    <property type="protein sequence ID" value="MBO4160526.1"/>
    <property type="molecule type" value="Genomic_DNA"/>
</dbReference>
<dbReference type="RefSeq" id="WP_208566177.1">
    <property type="nucleotide sequence ID" value="NZ_JAGFWR010000002.1"/>
</dbReference>
<gene>
    <name evidence="5" type="ORF">JQN83_06815</name>
</gene>
<proteinExistence type="predicted"/>
<keyword evidence="6" id="KW-1185">Reference proteome</keyword>
<accession>A0ABS3V4H6</accession>